<reference evidence="1 2" key="1">
    <citation type="submission" date="2017-03" db="EMBL/GenBank/DDBJ databases">
        <authorList>
            <person name="Afonso C.L."/>
            <person name="Miller P.J."/>
            <person name="Scott M.A."/>
            <person name="Spackman E."/>
            <person name="Goraichik I."/>
            <person name="Dimitrov K.M."/>
            <person name="Suarez D.L."/>
            <person name="Swayne D.E."/>
        </authorList>
    </citation>
    <scope>NUCLEOTIDE SEQUENCE [LARGE SCALE GENOMIC DNA]</scope>
    <source>
        <strain evidence="1 2">CECT 8625</strain>
    </source>
</reference>
<dbReference type="OrthoDB" id="288532at2"/>
<dbReference type="GO" id="GO:0016740">
    <property type="term" value="F:transferase activity"/>
    <property type="evidence" value="ECO:0007669"/>
    <property type="project" value="UniProtKB-KW"/>
</dbReference>
<keyword evidence="2" id="KW-1185">Reference proteome</keyword>
<organism evidence="1 2">
    <name type="scientific">Roseivivax jejudonensis</name>
    <dbReference type="NCBI Taxonomy" id="1529041"/>
    <lineage>
        <taxon>Bacteria</taxon>
        <taxon>Pseudomonadati</taxon>
        <taxon>Pseudomonadota</taxon>
        <taxon>Alphaproteobacteria</taxon>
        <taxon>Rhodobacterales</taxon>
        <taxon>Roseobacteraceae</taxon>
        <taxon>Roseivivax</taxon>
    </lineage>
</organism>
<dbReference type="AlphaFoldDB" id="A0A1X6ZDD5"/>
<protein>
    <submittedName>
        <fullName evidence="1">Sulfotransferase family protein</fullName>
    </submittedName>
</protein>
<proteinExistence type="predicted"/>
<dbReference type="RefSeq" id="WP_085792060.1">
    <property type="nucleotide sequence ID" value="NZ_FWFK01000004.1"/>
</dbReference>
<evidence type="ECO:0000313" key="1">
    <source>
        <dbReference type="EMBL" id="SLN48483.1"/>
    </source>
</evidence>
<keyword evidence="1" id="KW-0808">Transferase</keyword>
<dbReference type="Proteomes" id="UP000193570">
    <property type="component" value="Unassembled WGS sequence"/>
</dbReference>
<dbReference type="InterPro" id="IPR027417">
    <property type="entry name" value="P-loop_NTPase"/>
</dbReference>
<dbReference type="SUPFAM" id="SSF52540">
    <property type="entry name" value="P-loop containing nucleoside triphosphate hydrolases"/>
    <property type="match status" value="1"/>
</dbReference>
<gene>
    <name evidence="1" type="ORF">ROJ8625_02361</name>
</gene>
<dbReference type="Gene3D" id="3.40.50.300">
    <property type="entry name" value="P-loop containing nucleotide triphosphate hydrolases"/>
    <property type="match status" value="1"/>
</dbReference>
<dbReference type="EMBL" id="FWFK01000004">
    <property type="protein sequence ID" value="SLN48483.1"/>
    <property type="molecule type" value="Genomic_DNA"/>
</dbReference>
<accession>A0A1X6ZDD5</accession>
<evidence type="ECO:0000313" key="2">
    <source>
        <dbReference type="Proteomes" id="UP000193570"/>
    </source>
</evidence>
<sequence>MIVSPGRGYVFVHIPKTGGTSLSLALEARAMADDILIGDTPKALRRRRRLAGLRPRGRLWKHATLADIEGILPPEVLGALRPVTLVRNPWDRMVSYYHWLRAQSFAHPAVAIAKATDFAGFLADPRIEASLRAHPYGAYLRGSDGRERDALVLRLEHLDADMAPLAAHLGFVPEMPHVNRSGRRADWRGYYDDAGAARVARICAEDIARFGYRFDPG</sequence>
<name>A0A1X6ZDD5_9RHOB</name>